<keyword evidence="2" id="KW-1185">Reference proteome</keyword>
<dbReference type="EMBL" id="JBHRWW010000023">
    <property type="protein sequence ID" value="MFC3690424.1"/>
    <property type="molecule type" value="Genomic_DNA"/>
</dbReference>
<sequence>MDTMTTKPAGCDNAARYAAHERFLAPTGQLRPTGGVRLRAFGILPTTSPPGPQLSR</sequence>
<organism evidence="1 2">
    <name type="scientific">Aquipuribacter hungaricus</name>
    <dbReference type="NCBI Taxonomy" id="545624"/>
    <lineage>
        <taxon>Bacteria</taxon>
        <taxon>Bacillati</taxon>
        <taxon>Actinomycetota</taxon>
        <taxon>Actinomycetes</taxon>
        <taxon>Micrococcales</taxon>
        <taxon>Intrasporangiaceae</taxon>
        <taxon>Aquipuribacter</taxon>
    </lineage>
</organism>
<reference evidence="2" key="1">
    <citation type="journal article" date="2019" name="Int. J. Syst. Evol. Microbiol.">
        <title>The Global Catalogue of Microorganisms (GCM) 10K type strain sequencing project: providing services to taxonomists for standard genome sequencing and annotation.</title>
        <authorList>
            <consortium name="The Broad Institute Genomics Platform"/>
            <consortium name="The Broad Institute Genome Sequencing Center for Infectious Disease"/>
            <person name="Wu L."/>
            <person name="Ma J."/>
        </authorList>
    </citation>
    <scope>NUCLEOTIDE SEQUENCE [LARGE SCALE GENOMIC DNA]</scope>
    <source>
        <strain evidence="2">NCAIM B.02333</strain>
    </source>
</reference>
<dbReference type="RefSeq" id="WP_340291595.1">
    <property type="nucleotide sequence ID" value="NZ_JBBEOI010000044.1"/>
</dbReference>
<dbReference type="Proteomes" id="UP001595685">
    <property type="component" value="Unassembled WGS sequence"/>
</dbReference>
<evidence type="ECO:0000313" key="2">
    <source>
        <dbReference type="Proteomes" id="UP001595685"/>
    </source>
</evidence>
<comment type="caution">
    <text evidence="1">The sequence shown here is derived from an EMBL/GenBank/DDBJ whole genome shotgun (WGS) entry which is preliminary data.</text>
</comment>
<evidence type="ECO:0000313" key="1">
    <source>
        <dbReference type="EMBL" id="MFC3690424.1"/>
    </source>
</evidence>
<gene>
    <name evidence="1" type="ORF">ACFOLH_18905</name>
</gene>
<name>A0ABV7WM08_9MICO</name>
<proteinExistence type="predicted"/>
<protein>
    <submittedName>
        <fullName evidence="1">Uncharacterized protein</fullName>
    </submittedName>
</protein>
<accession>A0ABV7WM08</accession>